<evidence type="ECO:0000313" key="2">
    <source>
        <dbReference type="Proteomes" id="UP000004535"/>
    </source>
</evidence>
<dbReference type="Proteomes" id="UP000004535">
    <property type="component" value="Unassembled WGS sequence"/>
</dbReference>
<organism evidence="1 2">
    <name type="scientific">Burkholderia multivorans CGD2</name>
    <dbReference type="NCBI Taxonomy" id="513052"/>
    <lineage>
        <taxon>Bacteria</taxon>
        <taxon>Pseudomonadati</taxon>
        <taxon>Pseudomonadota</taxon>
        <taxon>Betaproteobacteria</taxon>
        <taxon>Burkholderiales</taxon>
        <taxon>Burkholderiaceae</taxon>
        <taxon>Burkholderia</taxon>
        <taxon>Burkholderia cepacia complex</taxon>
    </lineage>
</organism>
<dbReference type="AlphaFoldDB" id="B9C0K5"/>
<reference evidence="1 2" key="1">
    <citation type="journal article" date="2012" name="J. Bacteriol.">
        <title>Draft Genome Sequence Determination for Cystic Fibrosis and Chronic Granulomatous Disease Burkholderia multivorans Isolates.</title>
        <authorList>
            <person name="Varga J.J."/>
            <person name="Losada L."/>
            <person name="Zelazny A.M."/>
            <person name="Brinkac L."/>
            <person name="Harkins D."/>
            <person name="Radune D."/>
            <person name="Hostetler J."/>
            <person name="Sampaio E.P."/>
            <person name="Ronning C.M."/>
            <person name="Nierman W.C."/>
            <person name="Greenberg D.E."/>
            <person name="Holland S.M."/>
            <person name="Goldberg J.B."/>
        </authorList>
    </citation>
    <scope>NUCLEOTIDE SEQUENCE [LARGE SCALE GENOMIC DNA]</scope>
    <source>
        <strain evidence="1 2">CGD2</strain>
    </source>
</reference>
<protein>
    <submittedName>
        <fullName evidence="1">Uncharacterized protein</fullName>
    </submittedName>
</protein>
<proteinExistence type="predicted"/>
<evidence type="ECO:0000313" key="1">
    <source>
        <dbReference type="EMBL" id="EEE03424.1"/>
    </source>
</evidence>
<sequence>MRPRLRVGALAPIGRPRCGETWRTAATGCINYAYRSFIPD</sequence>
<dbReference type="EMBL" id="ACFC01000027">
    <property type="protein sequence ID" value="EEE03424.1"/>
    <property type="molecule type" value="Genomic_DNA"/>
</dbReference>
<name>B9C0K5_9BURK</name>
<gene>
    <name evidence="1" type="ORF">BURMUCGD2_3052</name>
</gene>
<comment type="caution">
    <text evidence="1">The sequence shown here is derived from an EMBL/GenBank/DDBJ whole genome shotgun (WGS) entry which is preliminary data.</text>
</comment>
<accession>B9C0K5</accession>